<dbReference type="Gramene" id="TRITD1Bv1G077940.1">
    <property type="protein sequence ID" value="TRITD1Bv1G077940.1"/>
    <property type="gene ID" value="TRITD1Bv1G077940"/>
</dbReference>
<dbReference type="AlphaFoldDB" id="A0A9R0V4L6"/>
<name>A0A9R0V4L6_TRITD</name>
<protein>
    <submittedName>
        <fullName evidence="1">Uncharacterized protein</fullName>
    </submittedName>
</protein>
<evidence type="ECO:0000313" key="2">
    <source>
        <dbReference type="Proteomes" id="UP000324705"/>
    </source>
</evidence>
<proteinExistence type="predicted"/>
<evidence type="ECO:0000313" key="1">
    <source>
        <dbReference type="EMBL" id="VAH15626.1"/>
    </source>
</evidence>
<gene>
    <name evidence="1" type="ORF">TRITD_1Bv1G077940</name>
</gene>
<reference evidence="1 2" key="1">
    <citation type="submission" date="2017-09" db="EMBL/GenBank/DDBJ databases">
        <authorList>
            <consortium name="International Durum Wheat Genome Sequencing Consortium (IDWGSC)"/>
            <person name="Milanesi L."/>
        </authorList>
    </citation>
    <scope>NUCLEOTIDE SEQUENCE [LARGE SCALE GENOMIC DNA]</scope>
    <source>
        <strain evidence="2">cv. Svevo</strain>
    </source>
</reference>
<organism evidence="1 2">
    <name type="scientific">Triticum turgidum subsp. durum</name>
    <name type="common">Durum wheat</name>
    <name type="synonym">Triticum durum</name>
    <dbReference type="NCBI Taxonomy" id="4567"/>
    <lineage>
        <taxon>Eukaryota</taxon>
        <taxon>Viridiplantae</taxon>
        <taxon>Streptophyta</taxon>
        <taxon>Embryophyta</taxon>
        <taxon>Tracheophyta</taxon>
        <taxon>Spermatophyta</taxon>
        <taxon>Magnoliopsida</taxon>
        <taxon>Liliopsida</taxon>
        <taxon>Poales</taxon>
        <taxon>Poaceae</taxon>
        <taxon>BOP clade</taxon>
        <taxon>Pooideae</taxon>
        <taxon>Triticodae</taxon>
        <taxon>Triticeae</taxon>
        <taxon>Triticinae</taxon>
        <taxon>Triticum</taxon>
    </lineage>
</organism>
<keyword evidence="2" id="KW-1185">Reference proteome</keyword>
<accession>A0A9R0V4L6</accession>
<sequence length="109" mass="12458">MAKTQASLNVQDIVLSAERRHSIEGCLRASTPLLRAFRVVGGDEKPAMPEITALMIYAKERINQSFPEQNKQPLLKKILCIVEKRWETQMARPLYRAALFLNQESFSLL</sequence>
<dbReference type="Proteomes" id="UP000324705">
    <property type="component" value="Chromosome 1B"/>
</dbReference>
<dbReference type="EMBL" id="LT934112">
    <property type="protein sequence ID" value="VAH15626.1"/>
    <property type="molecule type" value="Genomic_DNA"/>
</dbReference>